<dbReference type="PROSITE" id="PS00755">
    <property type="entry name" value="SECY_1"/>
    <property type="match status" value="1"/>
</dbReference>
<dbReference type="STRING" id="1802668.A2831_03150"/>
<comment type="similarity">
    <text evidence="2 10 11">Belongs to the SecY/SEC61-alpha family.</text>
</comment>
<dbReference type="HAMAP" id="MF_01465">
    <property type="entry name" value="SecY"/>
    <property type="match status" value="1"/>
</dbReference>
<evidence type="ECO:0000313" key="12">
    <source>
        <dbReference type="EMBL" id="OGN03886.1"/>
    </source>
</evidence>
<dbReference type="InterPro" id="IPR002208">
    <property type="entry name" value="SecY/SEC61-alpha"/>
</dbReference>
<dbReference type="GO" id="GO:0043952">
    <property type="term" value="P:protein transport by the Sec complex"/>
    <property type="evidence" value="ECO:0007669"/>
    <property type="project" value="UniProtKB-UniRule"/>
</dbReference>
<proteinExistence type="inferred from homology"/>
<feature type="transmembrane region" description="Helical" evidence="10">
    <location>
        <begin position="175"/>
        <end position="192"/>
    </location>
</feature>
<dbReference type="Proteomes" id="UP000177507">
    <property type="component" value="Unassembled WGS sequence"/>
</dbReference>
<dbReference type="InterPro" id="IPR023201">
    <property type="entry name" value="SecY_dom_sf"/>
</dbReference>
<evidence type="ECO:0000256" key="5">
    <source>
        <dbReference type="ARBA" id="ARBA00022927"/>
    </source>
</evidence>
<name>A0A1F8EV18_9BACT</name>
<keyword evidence="10" id="KW-1003">Cell membrane</keyword>
<keyword evidence="7 10" id="KW-0811">Translocation</keyword>
<feature type="transmembrane region" description="Helical" evidence="10">
    <location>
        <begin position="362"/>
        <end position="380"/>
    </location>
</feature>
<keyword evidence="3 10" id="KW-0813">Transport</keyword>
<evidence type="ECO:0000256" key="9">
    <source>
        <dbReference type="ARBA" id="ARBA00039733"/>
    </source>
</evidence>
<dbReference type="GO" id="GO:0065002">
    <property type="term" value="P:intracellular protein transmembrane transport"/>
    <property type="evidence" value="ECO:0007669"/>
    <property type="project" value="UniProtKB-UniRule"/>
</dbReference>
<dbReference type="GO" id="GO:0006605">
    <property type="term" value="P:protein targeting"/>
    <property type="evidence" value="ECO:0007669"/>
    <property type="project" value="UniProtKB-UniRule"/>
</dbReference>
<comment type="caution">
    <text evidence="12">The sequence shown here is derived from an EMBL/GenBank/DDBJ whole genome shotgun (WGS) entry which is preliminary data.</text>
</comment>
<accession>A0A1F8EV18</accession>
<feature type="transmembrane region" description="Helical" evidence="10">
    <location>
        <begin position="386"/>
        <end position="404"/>
    </location>
</feature>
<gene>
    <name evidence="10" type="primary">secY</name>
    <name evidence="12" type="ORF">A2831_03150</name>
</gene>
<evidence type="ECO:0000256" key="2">
    <source>
        <dbReference type="ARBA" id="ARBA00005751"/>
    </source>
</evidence>
<keyword evidence="6 10" id="KW-1133">Transmembrane helix</keyword>
<evidence type="ECO:0000256" key="1">
    <source>
        <dbReference type="ARBA" id="ARBA00004141"/>
    </source>
</evidence>
<keyword evidence="4 10" id="KW-0812">Transmembrane</keyword>
<dbReference type="SUPFAM" id="SSF103491">
    <property type="entry name" value="Preprotein translocase SecY subunit"/>
    <property type="match status" value="1"/>
</dbReference>
<evidence type="ECO:0000256" key="3">
    <source>
        <dbReference type="ARBA" id="ARBA00022448"/>
    </source>
</evidence>
<dbReference type="EMBL" id="MGJI01000029">
    <property type="protein sequence ID" value="OGN03886.1"/>
    <property type="molecule type" value="Genomic_DNA"/>
</dbReference>
<evidence type="ECO:0000256" key="6">
    <source>
        <dbReference type="ARBA" id="ARBA00022989"/>
    </source>
</evidence>
<comment type="function">
    <text evidence="10">The central subunit of the protein translocation channel SecYEG. Consists of two halves formed by TMs 1-5 and 6-10. These two domains form a lateral gate at the front which open onto the bilayer between TMs 2 and 7, and are clamped together by SecE at the back. The channel is closed by both a pore ring composed of hydrophobic SecY resides and a short helix (helix 2A) on the extracellular side of the membrane which forms a plug. The plug probably moves laterally to allow the channel to open. The ring and the pore may move independently.</text>
</comment>
<keyword evidence="5 10" id="KW-0653">Protein transport</keyword>
<comment type="subunit">
    <text evidence="10">Component of the Sec protein translocase complex. Heterotrimer consisting of SecY, SecE and SecG subunits. The heterotrimers can form oligomers, although 1 heterotrimer is thought to be able to translocate proteins. Interacts with the ribosome. Interacts with SecDF, and other proteins may be involved. Interacts with SecA.</text>
</comment>
<dbReference type="InterPro" id="IPR026593">
    <property type="entry name" value="SecY"/>
</dbReference>
<sequence length="419" mass="45788">MSKILKIFKISDLRNKVLFILALLVVFRVAAAIPIPGVDTDRLKDFFANNQLFSLISAFTGGGLDSFSIAMLGLGPYITASIIMQLLTMIFPGLEQMYKYEGEAGRQKFNQYSRLLTVPLAIIQGYAFIVLLSRQGAIGQLDIFTWASSLLVIAAGSVFLMWLGELISEKNLGNGVSLMIFAGIVAGFPNTMRQAFLTYSAQQLFTYVGFVVVALIVIAGVVYLTEAQRNIPINYARRIRGSKVFGGVSTYLPMRVNNAGVMPIIFALSILLFPGMVASFFSTSSVAFIASIARFFNDFIQNQLAYGIMYFLLVVLFTYFYTAVTFDPKSISENIQKQGGYIPGIRPGHPTSQFLLHLLNRVTLVGAIFLGVIAVLPSVVQGLSGVSTFAIGGTSILIVVSVVLETMKSVDAQLSMYEY</sequence>
<evidence type="ECO:0000256" key="11">
    <source>
        <dbReference type="RuleBase" id="RU004349"/>
    </source>
</evidence>
<evidence type="ECO:0000256" key="4">
    <source>
        <dbReference type="ARBA" id="ARBA00022692"/>
    </source>
</evidence>
<protein>
    <recommendedName>
        <fullName evidence="9 10">Protein translocase subunit SecY</fullName>
    </recommendedName>
</protein>
<evidence type="ECO:0000256" key="7">
    <source>
        <dbReference type="ARBA" id="ARBA00023010"/>
    </source>
</evidence>
<dbReference type="NCBIfam" id="TIGR00967">
    <property type="entry name" value="3a0501s007"/>
    <property type="match status" value="1"/>
</dbReference>
<dbReference type="FunFam" id="1.10.3370.10:FF:000001">
    <property type="entry name" value="Preprotein translocase subunit SecY"/>
    <property type="match status" value="1"/>
</dbReference>
<evidence type="ECO:0000313" key="13">
    <source>
        <dbReference type="Proteomes" id="UP000177507"/>
    </source>
</evidence>
<evidence type="ECO:0000256" key="10">
    <source>
        <dbReference type="HAMAP-Rule" id="MF_01465"/>
    </source>
</evidence>
<feature type="transmembrane region" description="Helical" evidence="10">
    <location>
        <begin position="67"/>
        <end position="91"/>
    </location>
</feature>
<dbReference type="PANTHER" id="PTHR10906">
    <property type="entry name" value="SECY/SEC61-ALPHA FAMILY MEMBER"/>
    <property type="match status" value="1"/>
</dbReference>
<dbReference type="InterPro" id="IPR030659">
    <property type="entry name" value="SecY_CS"/>
</dbReference>
<feature type="transmembrane region" description="Helical" evidence="10">
    <location>
        <begin position="264"/>
        <end position="292"/>
    </location>
</feature>
<dbReference type="Pfam" id="PF00344">
    <property type="entry name" value="SecY"/>
    <property type="match status" value="1"/>
</dbReference>
<dbReference type="PIRSF" id="PIRSF004557">
    <property type="entry name" value="SecY"/>
    <property type="match status" value="1"/>
</dbReference>
<organism evidence="12 13">
    <name type="scientific">Candidatus Yanofskybacteria bacterium RIFCSPHIGHO2_01_FULL_44_17</name>
    <dbReference type="NCBI Taxonomy" id="1802668"/>
    <lineage>
        <taxon>Bacteria</taxon>
        <taxon>Candidatus Yanofskyibacteriota</taxon>
    </lineage>
</organism>
<keyword evidence="8 10" id="KW-0472">Membrane</keyword>
<feature type="transmembrane region" description="Helical" evidence="10">
    <location>
        <begin position="304"/>
        <end position="324"/>
    </location>
</feature>
<evidence type="ECO:0000256" key="8">
    <source>
        <dbReference type="ARBA" id="ARBA00023136"/>
    </source>
</evidence>
<comment type="subcellular location">
    <subcellularLocation>
        <location evidence="10">Cell membrane</location>
        <topology evidence="10">Multi-pass membrane protein</topology>
    </subcellularLocation>
    <subcellularLocation>
        <location evidence="1">Membrane</location>
        <topology evidence="1">Multi-pass membrane protein</topology>
    </subcellularLocation>
</comment>
<dbReference type="PRINTS" id="PR00303">
    <property type="entry name" value="SECYTRNLCASE"/>
</dbReference>
<comment type="caution">
    <text evidence="10">Lacks conserved residue(s) required for the propagation of feature annotation.</text>
</comment>
<dbReference type="AlphaFoldDB" id="A0A1F8EV18"/>
<feature type="transmembrane region" description="Helical" evidence="10">
    <location>
        <begin position="143"/>
        <end position="163"/>
    </location>
</feature>
<dbReference type="GO" id="GO:0005886">
    <property type="term" value="C:plasma membrane"/>
    <property type="evidence" value="ECO:0007669"/>
    <property type="project" value="UniProtKB-SubCell"/>
</dbReference>
<reference evidence="12 13" key="1">
    <citation type="journal article" date="2016" name="Nat. Commun.">
        <title>Thousands of microbial genomes shed light on interconnected biogeochemical processes in an aquifer system.</title>
        <authorList>
            <person name="Anantharaman K."/>
            <person name="Brown C.T."/>
            <person name="Hug L.A."/>
            <person name="Sharon I."/>
            <person name="Castelle C.J."/>
            <person name="Probst A.J."/>
            <person name="Thomas B.C."/>
            <person name="Singh A."/>
            <person name="Wilkins M.J."/>
            <person name="Karaoz U."/>
            <person name="Brodie E.L."/>
            <person name="Williams K.H."/>
            <person name="Hubbard S.S."/>
            <person name="Banfield J.F."/>
        </authorList>
    </citation>
    <scope>NUCLEOTIDE SEQUENCE [LARGE SCALE GENOMIC DNA]</scope>
</reference>
<feature type="transmembrane region" description="Helical" evidence="10">
    <location>
        <begin position="112"/>
        <end position="131"/>
    </location>
</feature>
<feature type="transmembrane region" description="Helical" evidence="10">
    <location>
        <begin position="204"/>
        <end position="224"/>
    </location>
</feature>
<dbReference type="Gene3D" id="1.10.3370.10">
    <property type="entry name" value="SecY subunit domain"/>
    <property type="match status" value="1"/>
</dbReference>